<protein>
    <recommendedName>
        <fullName evidence="1">N-acetyltransferase domain-containing protein</fullName>
    </recommendedName>
</protein>
<keyword evidence="3" id="KW-1185">Reference proteome</keyword>
<dbReference type="RefSeq" id="WP_093796054.1">
    <property type="nucleotide sequence ID" value="NZ_CP155571.1"/>
</dbReference>
<dbReference type="InterPro" id="IPR000182">
    <property type="entry name" value="GNAT_dom"/>
</dbReference>
<reference evidence="2" key="1">
    <citation type="submission" date="2024-05" db="EMBL/GenBank/DDBJ databases">
        <title>Isolation and characterization of Sporomusa carbonis sp. nov., a carboxydotrophic hydrogenogen in the genus of Sporomusa isolated from a charcoal burning pile.</title>
        <authorList>
            <person name="Boeer T."/>
            <person name="Rosenbaum F."/>
            <person name="Eysell L."/>
            <person name="Mueller V."/>
            <person name="Daniel R."/>
            <person name="Poehlein A."/>
        </authorList>
    </citation>
    <scope>NUCLEOTIDE SEQUENCE [LARGE SCALE GENOMIC DNA]</scope>
    <source>
        <strain evidence="2">DSM 3132</strain>
    </source>
</reference>
<dbReference type="PROSITE" id="PS51186">
    <property type="entry name" value="GNAT"/>
    <property type="match status" value="1"/>
</dbReference>
<evidence type="ECO:0000313" key="3">
    <source>
        <dbReference type="Proteomes" id="UP000216052"/>
    </source>
</evidence>
<dbReference type="Gene3D" id="3.40.630.30">
    <property type="match status" value="1"/>
</dbReference>
<accession>A0ABZ3J6R5</accession>
<dbReference type="CDD" id="cd04301">
    <property type="entry name" value="NAT_SF"/>
    <property type="match status" value="1"/>
</dbReference>
<dbReference type="EMBL" id="CP155571">
    <property type="protein sequence ID" value="XFO73765.1"/>
    <property type="molecule type" value="Genomic_DNA"/>
</dbReference>
<evidence type="ECO:0000259" key="1">
    <source>
        <dbReference type="PROSITE" id="PS51186"/>
    </source>
</evidence>
<feature type="domain" description="N-acetyltransferase" evidence="1">
    <location>
        <begin position="12"/>
        <end position="147"/>
    </location>
</feature>
<name>A0ABZ3J6R5_SPOA4</name>
<sequence>MFLPIGQVKKTGLSCHLKWFEQHEILPLYKAGQFPNALCARFIPERPDVLAVAAYDGSKIIGMAGASADTPIMWQIGIDVEKNYRGRGVGTYLVTLLKNEIINRGKLPFYGTSLSNLHSWNIAINSGFIPAWLEVETVEQENYYPCN</sequence>
<organism evidence="2 3">
    <name type="scientific">Sporomusa acidovorans (strain ATCC 49682 / DSM 3132 / Mol)</name>
    <dbReference type="NCBI Taxonomy" id="1123286"/>
    <lineage>
        <taxon>Bacteria</taxon>
        <taxon>Bacillati</taxon>
        <taxon>Bacillota</taxon>
        <taxon>Negativicutes</taxon>
        <taxon>Selenomonadales</taxon>
        <taxon>Sporomusaceae</taxon>
        <taxon>Sporomusa</taxon>
    </lineage>
</organism>
<evidence type="ECO:0000313" key="2">
    <source>
        <dbReference type="EMBL" id="XFO73765.1"/>
    </source>
</evidence>
<dbReference type="Proteomes" id="UP000216052">
    <property type="component" value="Chromosome"/>
</dbReference>
<dbReference type="SUPFAM" id="SSF55729">
    <property type="entry name" value="Acyl-CoA N-acyltransferases (Nat)"/>
    <property type="match status" value="1"/>
</dbReference>
<dbReference type="InterPro" id="IPR016181">
    <property type="entry name" value="Acyl_CoA_acyltransferase"/>
</dbReference>
<gene>
    <name evidence="2" type="ORF">SPACI_038720</name>
</gene>
<proteinExistence type="predicted"/>
<dbReference type="Pfam" id="PF00583">
    <property type="entry name" value="Acetyltransf_1"/>
    <property type="match status" value="1"/>
</dbReference>